<evidence type="ECO:0000256" key="13">
    <source>
        <dbReference type="RuleBase" id="RU364099"/>
    </source>
</evidence>
<reference evidence="17" key="1">
    <citation type="submission" date="2017-02" db="UniProtKB">
        <authorList>
            <consortium name="WormBaseParasite"/>
        </authorList>
    </citation>
    <scope>IDENTIFICATION</scope>
</reference>
<protein>
    <recommendedName>
        <fullName evidence="5 13">Hypoxanthine phosphoribosyltransferase</fullName>
        <ecNumber evidence="5 13">2.4.2.8</ecNumber>
    </recommendedName>
</protein>
<evidence type="ECO:0000256" key="12">
    <source>
        <dbReference type="ARBA" id="ARBA00022842"/>
    </source>
</evidence>
<keyword evidence="9 13" id="KW-0479">Metal-binding</keyword>
<dbReference type="GO" id="GO:0000166">
    <property type="term" value="F:nucleotide binding"/>
    <property type="evidence" value="ECO:0007669"/>
    <property type="project" value="UniProtKB-KW"/>
</dbReference>
<evidence type="ECO:0000256" key="3">
    <source>
        <dbReference type="ARBA" id="ARBA00004669"/>
    </source>
</evidence>
<dbReference type="GO" id="GO:0000287">
    <property type="term" value="F:magnesium ion binding"/>
    <property type="evidence" value="ECO:0007669"/>
    <property type="project" value="TreeGrafter"/>
</dbReference>
<evidence type="ECO:0000256" key="5">
    <source>
        <dbReference type="ARBA" id="ARBA00011895"/>
    </source>
</evidence>
<dbReference type="FunFam" id="3.40.50.2020:FF:000053">
    <property type="entry name" value="Hypoxanthine phosphoribosyltransferase"/>
    <property type="match status" value="1"/>
</dbReference>
<evidence type="ECO:0000256" key="11">
    <source>
        <dbReference type="ARBA" id="ARBA00022741"/>
    </source>
</evidence>
<dbReference type="Proteomes" id="UP000274131">
    <property type="component" value="Unassembled WGS sequence"/>
</dbReference>
<dbReference type="InterPro" id="IPR005904">
    <property type="entry name" value="Hxn_phspho_trans"/>
</dbReference>
<comment type="catalytic activity">
    <reaction evidence="13">
        <text>IMP + diphosphate = hypoxanthine + 5-phospho-alpha-D-ribose 1-diphosphate</text>
        <dbReference type="Rhea" id="RHEA:17973"/>
        <dbReference type="ChEBI" id="CHEBI:17368"/>
        <dbReference type="ChEBI" id="CHEBI:33019"/>
        <dbReference type="ChEBI" id="CHEBI:58017"/>
        <dbReference type="ChEBI" id="CHEBI:58053"/>
        <dbReference type="EC" id="2.4.2.8"/>
    </reaction>
</comment>
<dbReference type="EC" id="2.4.2.8" evidence="5 13"/>
<evidence type="ECO:0000256" key="9">
    <source>
        <dbReference type="ARBA" id="ARBA00022723"/>
    </source>
</evidence>
<dbReference type="Pfam" id="PF00156">
    <property type="entry name" value="Pribosyltran"/>
    <property type="match status" value="1"/>
</dbReference>
<dbReference type="STRING" id="51028.A0A0N4UZI4"/>
<dbReference type="CDD" id="cd06223">
    <property type="entry name" value="PRTases_typeI"/>
    <property type="match status" value="1"/>
</dbReference>
<gene>
    <name evidence="15" type="ORF">EVEC_LOCUS2747</name>
</gene>
<keyword evidence="6 13" id="KW-0963">Cytoplasm</keyword>
<dbReference type="GO" id="GO:0004422">
    <property type="term" value="F:hypoxanthine phosphoribosyltransferase activity"/>
    <property type="evidence" value="ECO:0007669"/>
    <property type="project" value="InterPro"/>
</dbReference>
<dbReference type="WBParaSite" id="EVEC_0000303901-mRNA-1">
    <property type="protein sequence ID" value="EVEC_0000303901-mRNA-1"/>
    <property type="gene ID" value="EVEC_0000303901"/>
</dbReference>
<evidence type="ECO:0000256" key="1">
    <source>
        <dbReference type="ARBA" id="ARBA00001946"/>
    </source>
</evidence>
<evidence type="ECO:0000256" key="4">
    <source>
        <dbReference type="ARBA" id="ARBA00008391"/>
    </source>
</evidence>
<keyword evidence="8 13" id="KW-0808">Transferase</keyword>
<evidence type="ECO:0000313" key="17">
    <source>
        <dbReference type="WBParaSite" id="EVEC_0000303901-mRNA-1"/>
    </source>
</evidence>
<evidence type="ECO:0000259" key="14">
    <source>
        <dbReference type="Pfam" id="PF00156"/>
    </source>
</evidence>
<dbReference type="NCBIfam" id="TIGR01203">
    <property type="entry name" value="HGPRTase"/>
    <property type="match status" value="1"/>
</dbReference>
<keyword evidence="11 13" id="KW-0547">Nucleotide-binding</keyword>
<dbReference type="EMBL" id="UXUI01007444">
    <property type="protein sequence ID" value="VDD87604.1"/>
    <property type="molecule type" value="Genomic_DNA"/>
</dbReference>
<comment type="similarity">
    <text evidence="4 13">Belongs to the purine/pyrimidine phosphoribosyltransferase family.</text>
</comment>
<dbReference type="GO" id="GO:0006178">
    <property type="term" value="P:guanine salvage"/>
    <property type="evidence" value="ECO:0007669"/>
    <property type="project" value="TreeGrafter"/>
</dbReference>
<dbReference type="PANTHER" id="PTHR43340">
    <property type="entry name" value="HYPOXANTHINE-GUANINE PHOSPHORIBOSYLTRANSFERASE"/>
    <property type="match status" value="1"/>
</dbReference>
<evidence type="ECO:0000256" key="7">
    <source>
        <dbReference type="ARBA" id="ARBA00022676"/>
    </source>
</evidence>
<dbReference type="GO" id="GO:0032263">
    <property type="term" value="P:GMP salvage"/>
    <property type="evidence" value="ECO:0007669"/>
    <property type="project" value="TreeGrafter"/>
</dbReference>
<accession>A0A0N4UZI4</accession>
<organism evidence="17">
    <name type="scientific">Enterobius vermicularis</name>
    <name type="common">Human pinworm</name>
    <dbReference type="NCBI Taxonomy" id="51028"/>
    <lineage>
        <taxon>Eukaryota</taxon>
        <taxon>Metazoa</taxon>
        <taxon>Ecdysozoa</taxon>
        <taxon>Nematoda</taxon>
        <taxon>Chromadorea</taxon>
        <taxon>Rhabditida</taxon>
        <taxon>Spirurina</taxon>
        <taxon>Oxyuridomorpha</taxon>
        <taxon>Oxyuroidea</taxon>
        <taxon>Oxyuridae</taxon>
        <taxon>Enterobius</taxon>
    </lineage>
</organism>
<keyword evidence="16" id="KW-1185">Reference proteome</keyword>
<dbReference type="GO" id="GO:0032264">
    <property type="term" value="P:IMP salvage"/>
    <property type="evidence" value="ECO:0007669"/>
    <property type="project" value="UniProtKB-UniPathway"/>
</dbReference>
<sequence>MRFMKSWIHCYLCVYQFLKLNLDSFSIPSCYKDDLSAVIIPSGMIEDRVKALAYEIHRVVQDQPLTLLCILKGSYRFFTTLVDELTEVRRHCHSLLTIDFVRLQSYSDTQSTGTVNILGLSSIDELKEQNVLIVEDVVDSGNTLAHLLDTLNVIGVKKAWTAVLMSKRVKREREVKEDFVAFDVADKFIVGYGLDYNQKFRDLRHVCVISPKGIEKYKIAEDEKAAK</sequence>
<evidence type="ECO:0000256" key="2">
    <source>
        <dbReference type="ARBA" id="ARBA00004496"/>
    </source>
</evidence>
<reference evidence="15 16" key="2">
    <citation type="submission" date="2018-10" db="EMBL/GenBank/DDBJ databases">
        <authorList>
            <consortium name="Pathogen Informatics"/>
        </authorList>
    </citation>
    <scope>NUCLEOTIDE SEQUENCE [LARGE SCALE GENOMIC DNA]</scope>
</reference>
<dbReference type="SUPFAM" id="SSF53271">
    <property type="entry name" value="PRTase-like"/>
    <property type="match status" value="1"/>
</dbReference>
<dbReference type="InterPro" id="IPR050408">
    <property type="entry name" value="HGPRT"/>
</dbReference>
<dbReference type="AlphaFoldDB" id="A0A0N4UZI4"/>
<keyword evidence="12 13" id="KW-0460">Magnesium</keyword>
<name>A0A0N4UZI4_ENTVE</name>
<dbReference type="PANTHER" id="PTHR43340:SF1">
    <property type="entry name" value="HYPOXANTHINE PHOSPHORIBOSYLTRANSFERASE"/>
    <property type="match status" value="1"/>
</dbReference>
<dbReference type="GO" id="GO:0005829">
    <property type="term" value="C:cytosol"/>
    <property type="evidence" value="ECO:0007669"/>
    <property type="project" value="TreeGrafter"/>
</dbReference>
<keyword evidence="10 13" id="KW-0660">Purine salvage</keyword>
<dbReference type="GO" id="GO:0006166">
    <property type="term" value="P:purine ribonucleoside salvage"/>
    <property type="evidence" value="ECO:0007669"/>
    <property type="project" value="UniProtKB-KW"/>
</dbReference>
<evidence type="ECO:0000313" key="16">
    <source>
        <dbReference type="Proteomes" id="UP000274131"/>
    </source>
</evidence>
<dbReference type="InterPro" id="IPR029057">
    <property type="entry name" value="PRTase-like"/>
</dbReference>
<feature type="domain" description="Phosphoribosyltransferase" evidence="14">
    <location>
        <begin position="45"/>
        <end position="196"/>
    </location>
</feature>
<dbReference type="GO" id="GO:0046100">
    <property type="term" value="P:hypoxanthine metabolic process"/>
    <property type="evidence" value="ECO:0007669"/>
    <property type="project" value="TreeGrafter"/>
</dbReference>
<evidence type="ECO:0000256" key="10">
    <source>
        <dbReference type="ARBA" id="ARBA00022726"/>
    </source>
</evidence>
<evidence type="ECO:0000256" key="6">
    <source>
        <dbReference type="ARBA" id="ARBA00022490"/>
    </source>
</evidence>
<dbReference type="Gene3D" id="3.40.50.2020">
    <property type="match status" value="1"/>
</dbReference>
<dbReference type="OrthoDB" id="9449045at2759"/>
<comment type="subcellular location">
    <subcellularLocation>
        <location evidence="2 13">Cytoplasm</location>
    </subcellularLocation>
</comment>
<keyword evidence="7 13" id="KW-0328">Glycosyltransferase</keyword>
<dbReference type="UniPathway" id="UPA00591">
    <property type="reaction ID" value="UER00648"/>
</dbReference>
<evidence type="ECO:0000313" key="15">
    <source>
        <dbReference type="EMBL" id="VDD87604.1"/>
    </source>
</evidence>
<comment type="pathway">
    <text evidence="3 13">Purine metabolism; IMP biosynthesis via salvage pathway; IMP from hypoxanthine: step 1/1.</text>
</comment>
<proteinExistence type="inferred from homology"/>
<dbReference type="InterPro" id="IPR000836">
    <property type="entry name" value="PRTase_dom"/>
</dbReference>
<comment type="cofactor">
    <cofactor evidence="1 13">
        <name>Mg(2+)</name>
        <dbReference type="ChEBI" id="CHEBI:18420"/>
    </cofactor>
</comment>
<evidence type="ECO:0000256" key="8">
    <source>
        <dbReference type="ARBA" id="ARBA00022679"/>
    </source>
</evidence>